<dbReference type="AlphaFoldDB" id="A0A5B7IZB6"/>
<evidence type="ECO:0000313" key="2">
    <source>
        <dbReference type="Proteomes" id="UP000324222"/>
    </source>
</evidence>
<organism evidence="1 2">
    <name type="scientific">Portunus trituberculatus</name>
    <name type="common">Swimming crab</name>
    <name type="synonym">Neptunus trituberculatus</name>
    <dbReference type="NCBI Taxonomy" id="210409"/>
    <lineage>
        <taxon>Eukaryota</taxon>
        <taxon>Metazoa</taxon>
        <taxon>Ecdysozoa</taxon>
        <taxon>Arthropoda</taxon>
        <taxon>Crustacea</taxon>
        <taxon>Multicrustacea</taxon>
        <taxon>Malacostraca</taxon>
        <taxon>Eumalacostraca</taxon>
        <taxon>Eucarida</taxon>
        <taxon>Decapoda</taxon>
        <taxon>Pleocyemata</taxon>
        <taxon>Brachyura</taxon>
        <taxon>Eubrachyura</taxon>
        <taxon>Portunoidea</taxon>
        <taxon>Portunidae</taxon>
        <taxon>Portuninae</taxon>
        <taxon>Portunus</taxon>
    </lineage>
</organism>
<dbReference type="EMBL" id="VSRR010072487">
    <property type="protein sequence ID" value="MPC86777.1"/>
    <property type="molecule type" value="Genomic_DNA"/>
</dbReference>
<accession>A0A5B7IZB6</accession>
<sequence length="75" mass="8267">MPGCCRAHQHHHRDAFTTATTITTAFTTVTTTTNTIAITLPIPSTTFIYHRYLHYRSITSTATPPPLALLTSPLL</sequence>
<keyword evidence="2" id="KW-1185">Reference proteome</keyword>
<dbReference type="Proteomes" id="UP000324222">
    <property type="component" value="Unassembled WGS sequence"/>
</dbReference>
<reference evidence="1 2" key="1">
    <citation type="submission" date="2019-05" db="EMBL/GenBank/DDBJ databases">
        <title>Another draft genome of Portunus trituberculatus and its Hox gene families provides insights of decapod evolution.</title>
        <authorList>
            <person name="Jeong J.-H."/>
            <person name="Song I."/>
            <person name="Kim S."/>
            <person name="Choi T."/>
            <person name="Kim D."/>
            <person name="Ryu S."/>
            <person name="Kim W."/>
        </authorList>
    </citation>
    <scope>NUCLEOTIDE SEQUENCE [LARGE SCALE GENOMIC DNA]</scope>
    <source>
        <tissue evidence="1">Muscle</tissue>
    </source>
</reference>
<evidence type="ECO:0000313" key="1">
    <source>
        <dbReference type="EMBL" id="MPC86777.1"/>
    </source>
</evidence>
<gene>
    <name evidence="1" type="ORF">E2C01_081613</name>
</gene>
<proteinExistence type="predicted"/>
<comment type="caution">
    <text evidence="1">The sequence shown here is derived from an EMBL/GenBank/DDBJ whole genome shotgun (WGS) entry which is preliminary data.</text>
</comment>
<name>A0A5B7IZB6_PORTR</name>
<protein>
    <submittedName>
        <fullName evidence="1">Uncharacterized protein</fullName>
    </submittedName>
</protein>